<feature type="transmembrane region" description="Helical" evidence="8">
    <location>
        <begin position="295"/>
        <end position="313"/>
    </location>
</feature>
<feature type="domain" description="Major facilitator superfamily (MFS) profile" evidence="9">
    <location>
        <begin position="102"/>
        <end position="590"/>
    </location>
</feature>
<dbReference type="PRINTS" id="PR01036">
    <property type="entry name" value="TCRTETB"/>
</dbReference>
<evidence type="ECO:0000256" key="2">
    <source>
        <dbReference type="ARBA" id="ARBA00008335"/>
    </source>
</evidence>
<feature type="transmembrane region" description="Helical" evidence="8">
    <location>
        <begin position="253"/>
        <end position="274"/>
    </location>
</feature>
<feature type="region of interest" description="Disordered" evidence="7">
    <location>
        <begin position="32"/>
        <end position="90"/>
    </location>
</feature>
<keyword evidence="3" id="KW-0813">Transport</keyword>
<feature type="transmembrane region" description="Helical" evidence="8">
    <location>
        <begin position="429"/>
        <end position="448"/>
    </location>
</feature>
<evidence type="ECO:0000256" key="8">
    <source>
        <dbReference type="SAM" id="Phobius"/>
    </source>
</evidence>
<proteinExistence type="inferred from homology"/>
<comment type="caution">
    <text evidence="10">The sequence shown here is derived from an EMBL/GenBank/DDBJ whole genome shotgun (WGS) entry which is preliminary data.</text>
</comment>
<dbReference type="GO" id="GO:0005886">
    <property type="term" value="C:plasma membrane"/>
    <property type="evidence" value="ECO:0007669"/>
    <property type="project" value="TreeGrafter"/>
</dbReference>
<keyword evidence="11" id="KW-1185">Reference proteome</keyword>
<feature type="compositionally biased region" description="Pro residues" evidence="7">
    <location>
        <begin position="596"/>
        <end position="605"/>
    </location>
</feature>
<keyword evidence="6 8" id="KW-0472">Membrane</keyword>
<dbReference type="InterPro" id="IPR011701">
    <property type="entry name" value="MFS"/>
</dbReference>
<feature type="transmembrane region" description="Helical" evidence="8">
    <location>
        <begin position="363"/>
        <end position="383"/>
    </location>
</feature>
<evidence type="ECO:0000256" key="5">
    <source>
        <dbReference type="ARBA" id="ARBA00022989"/>
    </source>
</evidence>
<evidence type="ECO:0000313" key="10">
    <source>
        <dbReference type="EMBL" id="RXK34883.1"/>
    </source>
</evidence>
<evidence type="ECO:0000256" key="1">
    <source>
        <dbReference type="ARBA" id="ARBA00004127"/>
    </source>
</evidence>
<feature type="transmembrane region" description="Helical" evidence="8">
    <location>
        <begin position="193"/>
        <end position="214"/>
    </location>
</feature>
<organism evidence="10 11">
    <name type="scientific">Tremella mesenterica</name>
    <name type="common">Jelly fungus</name>
    <dbReference type="NCBI Taxonomy" id="5217"/>
    <lineage>
        <taxon>Eukaryota</taxon>
        <taxon>Fungi</taxon>
        <taxon>Dikarya</taxon>
        <taxon>Basidiomycota</taxon>
        <taxon>Agaricomycotina</taxon>
        <taxon>Tremellomycetes</taxon>
        <taxon>Tremellales</taxon>
        <taxon>Tremellaceae</taxon>
        <taxon>Tremella</taxon>
    </lineage>
</organism>
<feature type="transmembrane region" description="Helical" evidence="8">
    <location>
        <begin position="494"/>
        <end position="514"/>
    </location>
</feature>
<comment type="subcellular location">
    <subcellularLocation>
        <location evidence="1">Endomembrane system</location>
        <topology evidence="1">Multi-pass membrane protein</topology>
    </subcellularLocation>
</comment>
<comment type="similarity">
    <text evidence="2">Belongs to the major facilitator superfamily.</text>
</comment>
<feature type="transmembrane region" description="Helical" evidence="8">
    <location>
        <begin position="226"/>
        <end position="247"/>
    </location>
</feature>
<evidence type="ECO:0000256" key="6">
    <source>
        <dbReference type="ARBA" id="ARBA00023136"/>
    </source>
</evidence>
<keyword evidence="5 8" id="KW-1133">Transmembrane helix</keyword>
<feature type="transmembrane region" description="Helical" evidence="8">
    <location>
        <begin position="563"/>
        <end position="584"/>
    </location>
</feature>
<dbReference type="FunCoup" id="A0A4Q1BFL0">
    <property type="interactions" value="11"/>
</dbReference>
<reference evidence="10 11" key="1">
    <citation type="submission" date="2016-06" db="EMBL/GenBank/DDBJ databases">
        <title>Evolution of pathogenesis and genome organization in the Tremellales.</title>
        <authorList>
            <person name="Cuomo C."/>
            <person name="Litvintseva A."/>
            <person name="Heitman J."/>
            <person name="Chen Y."/>
            <person name="Sun S."/>
            <person name="Springer D."/>
            <person name="Dromer F."/>
            <person name="Young S."/>
            <person name="Zeng Q."/>
            <person name="Chapman S."/>
            <person name="Gujja S."/>
            <person name="Saif S."/>
            <person name="Birren B."/>
        </authorList>
    </citation>
    <scope>NUCLEOTIDE SEQUENCE [LARGE SCALE GENOMIC DNA]</scope>
    <source>
        <strain evidence="10 11">ATCC 28783</strain>
    </source>
</reference>
<dbReference type="CDD" id="cd17502">
    <property type="entry name" value="MFS_Azr1_MDR_like"/>
    <property type="match status" value="1"/>
</dbReference>
<feature type="transmembrane region" description="Helical" evidence="8">
    <location>
        <begin position="138"/>
        <end position="155"/>
    </location>
</feature>
<dbReference type="FunFam" id="1.20.1720.10:FF:000013">
    <property type="entry name" value="Related to multidrug resistance proteins"/>
    <property type="match status" value="1"/>
</dbReference>
<dbReference type="InterPro" id="IPR020846">
    <property type="entry name" value="MFS_dom"/>
</dbReference>
<dbReference type="AlphaFoldDB" id="A0A4Q1BFL0"/>
<evidence type="ECO:0000259" key="9">
    <source>
        <dbReference type="PROSITE" id="PS50850"/>
    </source>
</evidence>
<dbReference type="InParanoid" id="A0A4Q1BFL0"/>
<feature type="transmembrane region" description="Helical" evidence="8">
    <location>
        <begin position="460"/>
        <end position="482"/>
    </location>
</feature>
<dbReference type="GO" id="GO:0022857">
    <property type="term" value="F:transmembrane transporter activity"/>
    <property type="evidence" value="ECO:0007669"/>
    <property type="project" value="InterPro"/>
</dbReference>
<feature type="transmembrane region" description="Helical" evidence="8">
    <location>
        <begin position="395"/>
        <end position="417"/>
    </location>
</feature>
<dbReference type="PANTHER" id="PTHR23501:SF102">
    <property type="entry name" value="DRUG TRANSPORTER, PUTATIVE (AFU_ORTHOLOGUE AFUA_3G08530)-RELATED"/>
    <property type="match status" value="1"/>
</dbReference>
<dbReference type="PANTHER" id="PTHR23501">
    <property type="entry name" value="MAJOR FACILITATOR SUPERFAMILY"/>
    <property type="match status" value="1"/>
</dbReference>
<feature type="region of interest" description="Disordered" evidence="7">
    <location>
        <begin position="592"/>
        <end position="654"/>
    </location>
</feature>
<dbReference type="InterPro" id="IPR036259">
    <property type="entry name" value="MFS_trans_sf"/>
</dbReference>
<protein>
    <recommendedName>
        <fullName evidence="9">Major facilitator superfamily (MFS) profile domain-containing protein</fullName>
    </recommendedName>
</protein>
<dbReference type="VEuPathDB" id="FungiDB:TREMEDRAFT_67877"/>
<dbReference type="PROSITE" id="PS50850">
    <property type="entry name" value="MFS"/>
    <property type="match status" value="1"/>
</dbReference>
<dbReference type="Proteomes" id="UP000289152">
    <property type="component" value="Unassembled WGS sequence"/>
</dbReference>
<evidence type="ECO:0000256" key="7">
    <source>
        <dbReference type="SAM" id="MobiDB-lite"/>
    </source>
</evidence>
<feature type="transmembrane region" description="Helical" evidence="8">
    <location>
        <begin position="167"/>
        <end position="187"/>
    </location>
</feature>
<name>A0A4Q1BFL0_TREME</name>
<dbReference type="Pfam" id="PF07690">
    <property type="entry name" value="MFS_1"/>
    <property type="match status" value="1"/>
</dbReference>
<evidence type="ECO:0000256" key="4">
    <source>
        <dbReference type="ARBA" id="ARBA00022692"/>
    </source>
</evidence>
<gene>
    <name evidence="10" type="ORF">M231_07872</name>
</gene>
<dbReference type="EMBL" id="SDIL01000177">
    <property type="protein sequence ID" value="RXK34883.1"/>
    <property type="molecule type" value="Genomic_DNA"/>
</dbReference>
<feature type="transmembrane region" description="Helical" evidence="8">
    <location>
        <begin position="325"/>
        <end position="342"/>
    </location>
</feature>
<dbReference type="SUPFAM" id="SSF103473">
    <property type="entry name" value="MFS general substrate transporter"/>
    <property type="match status" value="1"/>
</dbReference>
<sequence length="654" mass="70472">MGEPLSAGHGFEPLPIPDDLPLNAPIFHDIERGYSRSGDYPEEEPISSSQSDRRRRKQSDNSPIGRPDGELAEGKKGKTKGKGLTEGDADMDEIPHNNLLLVMPAIGLVLFLGALDQTIVATALPTIAQDLHATPSEYQWVGTAYTLSMTLMAPMNGRVSDIIGRKFMLYGAIIDFTLFSALCGAAKNMTWLIVARAFQGMGGGCIVGLTSIVTSDIIPLHQRGTYQGYLGGAWGVASVLGPILGGVLTQKASWRWCFYINLPTCAIAFALLVVTLKLNPVRRLTPTQFLNTFDFFGLYVYLIRAALLIVGFSTAADDGFKHPKAYAVIIVGGILFLSVIPNSLLTKRNAIIPARMFKNRTTLFFLIGSTLHSTAFLPANYLIPQLLQGVRGLDAIQSGVQLLPFAVLVAVNTIIAGQINSRLRIIRPVAWVGLGMASLAFGLLYKYLSYPIDFSTQEGLFALAGTGIGLSLQVPMLVLQAAMPLKEMAATTAAWTLTRSLGGSVGLAIFTAILNTGLRSRFETIPGYGTIFSVPQSSSGYRALHDLPEGEVRDRVLIAFADSLKLCWALNCAFFGAALLLTLFTRSYSLNRARGPPKPPSPAPEEIPTQLESAEKSTLAIPDSEGKSSLPSVTSADVPETVGTVKYDNKKREE</sequence>
<feature type="transmembrane region" description="Helical" evidence="8">
    <location>
        <begin position="99"/>
        <end position="126"/>
    </location>
</feature>
<evidence type="ECO:0000256" key="3">
    <source>
        <dbReference type="ARBA" id="ARBA00022448"/>
    </source>
</evidence>
<accession>A0A4Q1BFL0</accession>
<evidence type="ECO:0000313" key="11">
    <source>
        <dbReference type="Proteomes" id="UP000289152"/>
    </source>
</evidence>
<keyword evidence="4 8" id="KW-0812">Transmembrane</keyword>
<dbReference type="GO" id="GO:0012505">
    <property type="term" value="C:endomembrane system"/>
    <property type="evidence" value="ECO:0007669"/>
    <property type="project" value="UniProtKB-SubCell"/>
</dbReference>
<feature type="compositionally biased region" description="Basic and acidic residues" evidence="7">
    <location>
        <begin position="67"/>
        <end position="76"/>
    </location>
</feature>
<dbReference type="OrthoDB" id="10021397at2759"/>
<dbReference type="Gene3D" id="1.20.1720.10">
    <property type="entry name" value="Multidrug resistance protein D"/>
    <property type="match status" value="1"/>
</dbReference>
<dbReference type="Gene3D" id="1.20.1250.20">
    <property type="entry name" value="MFS general substrate transporter like domains"/>
    <property type="match status" value="1"/>
</dbReference>